<evidence type="ECO:0000256" key="2">
    <source>
        <dbReference type="SAM" id="SignalP"/>
    </source>
</evidence>
<evidence type="ECO:0000256" key="1">
    <source>
        <dbReference type="SAM" id="MobiDB-lite"/>
    </source>
</evidence>
<name>A0A8X6XE68_9ARAC</name>
<evidence type="ECO:0000313" key="4">
    <source>
        <dbReference type="Proteomes" id="UP000886998"/>
    </source>
</evidence>
<evidence type="ECO:0000313" key="3">
    <source>
        <dbReference type="EMBL" id="GFY51594.1"/>
    </source>
</evidence>
<feature type="compositionally biased region" description="Acidic residues" evidence="1">
    <location>
        <begin position="120"/>
        <end position="130"/>
    </location>
</feature>
<reference evidence="3" key="1">
    <citation type="submission" date="2020-08" db="EMBL/GenBank/DDBJ databases">
        <title>Multicomponent nature underlies the extraordinary mechanical properties of spider dragline silk.</title>
        <authorList>
            <person name="Kono N."/>
            <person name="Nakamura H."/>
            <person name="Mori M."/>
            <person name="Yoshida Y."/>
            <person name="Ohtoshi R."/>
            <person name="Malay A.D."/>
            <person name="Moran D.A.P."/>
            <person name="Tomita M."/>
            <person name="Numata K."/>
            <person name="Arakawa K."/>
        </authorList>
    </citation>
    <scope>NUCLEOTIDE SEQUENCE</scope>
</reference>
<dbReference type="EMBL" id="BMAV01008206">
    <property type="protein sequence ID" value="GFY51594.1"/>
    <property type="molecule type" value="Genomic_DNA"/>
</dbReference>
<keyword evidence="4" id="KW-1185">Reference proteome</keyword>
<protein>
    <submittedName>
        <fullName evidence="3">Uncharacterized protein</fullName>
    </submittedName>
</protein>
<feature type="chain" id="PRO_5036448069" evidence="2">
    <location>
        <begin position="27"/>
        <end position="154"/>
    </location>
</feature>
<feature type="compositionally biased region" description="Basic and acidic residues" evidence="1">
    <location>
        <begin position="145"/>
        <end position="154"/>
    </location>
</feature>
<dbReference type="OrthoDB" id="6410036at2759"/>
<feature type="signal peptide" evidence="2">
    <location>
        <begin position="1"/>
        <end position="26"/>
    </location>
</feature>
<comment type="caution">
    <text evidence="3">The sequence shown here is derived from an EMBL/GenBank/DDBJ whole genome shotgun (WGS) entry which is preliminary data.</text>
</comment>
<organism evidence="3 4">
    <name type="scientific">Trichonephila inaurata madagascariensis</name>
    <dbReference type="NCBI Taxonomy" id="2747483"/>
    <lineage>
        <taxon>Eukaryota</taxon>
        <taxon>Metazoa</taxon>
        <taxon>Ecdysozoa</taxon>
        <taxon>Arthropoda</taxon>
        <taxon>Chelicerata</taxon>
        <taxon>Arachnida</taxon>
        <taxon>Araneae</taxon>
        <taxon>Araneomorphae</taxon>
        <taxon>Entelegynae</taxon>
        <taxon>Araneoidea</taxon>
        <taxon>Nephilidae</taxon>
        <taxon>Trichonephila</taxon>
        <taxon>Trichonephila inaurata</taxon>
    </lineage>
</organism>
<dbReference type="AlphaFoldDB" id="A0A8X6XE68"/>
<sequence length="154" mass="18279">MYRLGIQSRSSISAWFLLTLLHTCCATKEDTEYDEVPTHFNVPRTFRFFSRGPDPDSPKYEGRKISQHVDNVFQGGTIGVEMDMDKYVGKWNKLWRKIKKYMPEVRHFDKRSEFQPNDEPSPEFEEEAEDLVGRGFINPRAKPPARFEDREREW</sequence>
<keyword evidence="2" id="KW-0732">Signal</keyword>
<feature type="region of interest" description="Disordered" evidence="1">
    <location>
        <begin position="109"/>
        <end position="154"/>
    </location>
</feature>
<gene>
    <name evidence="3" type="primary">AVEN_126785_1</name>
    <name evidence="3" type="ORF">TNIN_452621</name>
</gene>
<accession>A0A8X6XE68</accession>
<dbReference type="Proteomes" id="UP000886998">
    <property type="component" value="Unassembled WGS sequence"/>
</dbReference>
<proteinExistence type="predicted"/>